<name>A0A6L8RZ64_9FIRM</name>
<comment type="caution">
    <text evidence="3">The sequence shown here is derived from an EMBL/GenBank/DDBJ whole genome shotgun (WGS) entry which is preliminary data.</text>
</comment>
<proteinExistence type="predicted"/>
<evidence type="ECO:0000313" key="6">
    <source>
        <dbReference type="Proteomes" id="UP000472916"/>
    </source>
</evidence>
<reference evidence="4 5" key="1">
    <citation type="journal article" date="2019" name="Nat. Med.">
        <title>A library of human gut bacterial isolates paired with longitudinal multiomics data enables mechanistic microbiome research.</title>
        <authorList>
            <person name="Poyet M."/>
            <person name="Groussin M."/>
            <person name="Gibbons S.M."/>
            <person name="Avila-Pacheco J."/>
            <person name="Jiang X."/>
            <person name="Kearney S.M."/>
            <person name="Perrotta A.R."/>
            <person name="Berdy B."/>
            <person name="Zhao S."/>
            <person name="Lieberman T.D."/>
            <person name="Swanson P.K."/>
            <person name="Smith M."/>
            <person name="Roesemann S."/>
            <person name="Alexander J.E."/>
            <person name="Rich S.A."/>
            <person name="Livny J."/>
            <person name="Vlamakis H."/>
            <person name="Clish C."/>
            <person name="Bullock K."/>
            <person name="Deik A."/>
            <person name="Scott J."/>
            <person name="Pierce K.A."/>
            <person name="Xavier R.J."/>
            <person name="Alm E.J."/>
        </authorList>
    </citation>
    <scope>NUCLEOTIDE SEQUENCE [LARGE SCALE GENOMIC DNA]</scope>
    <source>
        <strain evidence="1 5">BIOML-A1</strain>
        <strain evidence="3 6">BIOML-A6</strain>
        <strain evidence="2 4">BIOML-A7</strain>
    </source>
</reference>
<dbReference type="Proteomes" id="UP000472916">
    <property type="component" value="Unassembled WGS sequence"/>
</dbReference>
<evidence type="ECO:0000313" key="4">
    <source>
        <dbReference type="Proteomes" id="UP000446719"/>
    </source>
</evidence>
<evidence type="ECO:0000313" key="1">
    <source>
        <dbReference type="EMBL" id="MZK11633.1"/>
    </source>
</evidence>
<dbReference type="AlphaFoldDB" id="A0A6L8RZ64"/>
<accession>A0A6L8RZ64</accession>
<evidence type="ECO:0000313" key="2">
    <source>
        <dbReference type="EMBL" id="MZK18954.1"/>
    </source>
</evidence>
<dbReference type="EMBL" id="WWSC01000003">
    <property type="protein sequence ID" value="MZK40656.1"/>
    <property type="molecule type" value="Genomic_DNA"/>
</dbReference>
<evidence type="ECO:0000313" key="3">
    <source>
        <dbReference type="EMBL" id="MZK40656.1"/>
    </source>
</evidence>
<dbReference type="Proteomes" id="UP000449249">
    <property type="component" value="Unassembled WGS sequence"/>
</dbReference>
<protein>
    <submittedName>
        <fullName evidence="3">Uncharacterized protein</fullName>
    </submittedName>
</protein>
<dbReference type="Proteomes" id="UP000446719">
    <property type="component" value="Unassembled WGS sequence"/>
</dbReference>
<organism evidence="3 6">
    <name type="scientific">Dorea longicatena</name>
    <dbReference type="NCBI Taxonomy" id="88431"/>
    <lineage>
        <taxon>Bacteria</taxon>
        <taxon>Bacillati</taxon>
        <taxon>Bacillota</taxon>
        <taxon>Clostridia</taxon>
        <taxon>Lachnospirales</taxon>
        <taxon>Lachnospiraceae</taxon>
        <taxon>Dorea</taxon>
    </lineage>
</organism>
<gene>
    <name evidence="3" type="ORF">GT528_02805</name>
    <name evidence="2" type="ORF">GT565_12765</name>
    <name evidence="1" type="ORF">GT576_15145</name>
</gene>
<evidence type="ECO:0000313" key="5">
    <source>
        <dbReference type="Proteomes" id="UP000449249"/>
    </source>
</evidence>
<dbReference type="EMBL" id="WWSH01000018">
    <property type="protein sequence ID" value="MZK11633.1"/>
    <property type="molecule type" value="Genomic_DNA"/>
</dbReference>
<sequence length="27" mass="3257">MFCRLSRTDFVSIALVSWKVNTFFQIF</sequence>
<dbReference type="EMBL" id="WWSB01000019">
    <property type="protein sequence ID" value="MZK18954.1"/>
    <property type="molecule type" value="Genomic_DNA"/>
</dbReference>